<feature type="region of interest" description="Disordered" evidence="4">
    <location>
        <begin position="316"/>
        <end position="335"/>
    </location>
</feature>
<dbReference type="PROSITE" id="PS01124">
    <property type="entry name" value="HTH_ARAC_FAMILY_2"/>
    <property type="match status" value="1"/>
</dbReference>
<dbReference type="PANTHER" id="PTHR43280">
    <property type="entry name" value="ARAC-FAMILY TRANSCRIPTIONAL REGULATOR"/>
    <property type="match status" value="1"/>
</dbReference>
<dbReference type="Pfam" id="PF07883">
    <property type="entry name" value="Cupin_2"/>
    <property type="match status" value="1"/>
</dbReference>
<dbReference type="OrthoDB" id="9816335at2"/>
<evidence type="ECO:0000313" key="6">
    <source>
        <dbReference type="EMBL" id="KRM30437.1"/>
    </source>
</evidence>
<dbReference type="eggNOG" id="COG0662">
    <property type="taxonomic scope" value="Bacteria"/>
</dbReference>
<comment type="caution">
    <text evidence="6">The sequence shown here is derived from an EMBL/GenBank/DDBJ whole genome shotgun (WGS) entry which is preliminary data.</text>
</comment>
<evidence type="ECO:0000256" key="2">
    <source>
        <dbReference type="ARBA" id="ARBA00023125"/>
    </source>
</evidence>
<dbReference type="CDD" id="cd06996">
    <property type="entry name" value="cupin_Lmo2851-like_N"/>
    <property type="match status" value="1"/>
</dbReference>
<dbReference type="PANTHER" id="PTHR43280:SF28">
    <property type="entry name" value="HTH-TYPE TRANSCRIPTIONAL ACTIVATOR RHAS"/>
    <property type="match status" value="1"/>
</dbReference>
<dbReference type="GO" id="GO:0003700">
    <property type="term" value="F:DNA-binding transcription factor activity"/>
    <property type="evidence" value="ECO:0007669"/>
    <property type="project" value="InterPro"/>
</dbReference>
<evidence type="ECO:0000313" key="7">
    <source>
        <dbReference type="Proteomes" id="UP000051236"/>
    </source>
</evidence>
<evidence type="ECO:0000256" key="3">
    <source>
        <dbReference type="ARBA" id="ARBA00023163"/>
    </source>
</evidence>
<keyword evidence="7" id="KW-1185">Reference proteome</keyword>
<organism evidence="6 7">
    <name type="scientific">Agrilactobacillus composti DSM 18527 = JCM 14202</name>
    <dbReference type="NCBI Taxonomy" id="1423734"/>
    <lineage>
        <taxon>Bacteria</taxon>
        <taxon>Bacillati</taxon>
        <taxon>Bacillota</taxon>
        <taxon>Bacilli</taxon>
        <taxon>Lactobacillales</taxon>
        <taxon>Lactobacillaceae</taxon>
        <taxon>Agrilactobacillus</taxon>
    </lineage>
</organism>
<feature type="compositionally biased region" description="Basic and acidic residues" evidence="4">
    <location>
        <begin position="324"/>
        <end position="335"/>
    </location>
</feature>
<keyword evidence="2" id="KW-0238">DNA-binding</keyword>
<gene>
    <name evidence="6" type="ORF">FC83_GL001568</name>
</gene>
<dbReference type="GO" id="GO:0043565">
    <property type="term" value="F:sequence-specific DNA binding"/>
    <property type="evidence" value="ECO:0007669"/>
    <property type="project" value="InterPro"/>
</dbReference>
<feature type="domain" description="HTH araC/xylS-type" evidence="5">
    <location>
        <begin position="224"/>
        <end position="325"/>
    </location>
</feature>
<evidence type="ECO:0000256" key="4">
    <source>
        <dbReference type="SAM" id="MobiDB-lite"/>
    </source>
</evidence>
<dbReference type="STRING" id="1423734.FC83_GL001568"/>
<proteinExistence type="predicted"/>
<dbReference type="Pfam" id="PF12833">
    <property type="entry name" value="HTH_18"/>
    <property type="match status" value="1"/>
</dbReference>
<evidence type="ECO:0000259" key="5">
    <source>
        <dbReference type="PROSITE" id="PS01124"/>
    </source>
</evidence>
<keyword evidence="1" id="KW-0805">Transcription regulation</keyword>
<dbReference type="Proteomes" id="UP000051236">
    <property type="component" value="Unassembled WGS sequence"/>
</dbReference>
<dbReference type="RefSeq" id="WP_035451434.1">
    <property type="nucleotide sequence ID" value="NZ_AZGA01000088.1"/>
</dbReference>
<dbReference type="SUPFAM" id="SSF46689">
    <property type="entry name" value="Homeodomain-like"/>
    <property type="match status" value="1"/>
</dbReference>
<dbReference type="EMBL" id="AZGA01000088">
    <property type="protein sequence ID" value="KRM30437.1"/>
    <property type="molecule type" value="Genomic_DNA"/>
</dbReference>
<dbReference type="PROSITE" id="PS00041">
    <property type="entry name" value="HTH_ARAC_FAMILY_1"/>
    <property type="match status" value="1"/>
</dbReference>
<dbReference type="Gene3D" id="2.60.120.10">
    <property type="entry name" value="Jelly Rolls"/>
    <property type="match status" value="1"/>
</dbReference>
<dbReference type="eggNOG" id="COG2207">
    <property type="taxonomic scope" value="Bacteria"/>
</dbReference>
<dbReference type="InterPro" id="IPR014710">
    <property type="entry name" value="RmlC-like_jellyroll"/>
</dbReference>
<dbReference type="PATRIC" id="fig|1423734.3.peg.1587"/>
<sequence length="335" mass="39206">MDPKIMASFLELNNIEKLQHDSKSFHNDIPMSAVSNPLSFKAEAPVLNNYFFKNKDIFIRKHNRFAPYPMHTHTFLEMNYMLRGSADERVDGEHIHLSEGDLLLLDVGCKHAIAALGENDVMVNILFRDQDISIRMLNDMRRNRSVLYEFLLNRTIKKQNIRKFMLFQHNDRNDEVRSTLDHIIVEYFQPREFSNSIIKNYLSILMTQLVRNYNVRAKEISESQRIVLKVLRDITNHYRNISLESEAKKYNYNKNYLSNVFKKEAGKTFSTALTQQRLIHARSMVTSTTMPISDIIEAIGMSNKNFFYKKYNEQYNSSPGQDRANAESDALSKKL</sequence>
<dbReference type="Gene3D" id="1.10.10.60">
    <property type="entry name" value="Homeodomain-like"/>
    <property type="match status" value="2"/>
</dbReference>
<dbReference type="InterPro" id="IPR013096">
    <property type="entry name" value="Cupin_2"/>
</dbReference>
<dbReference type="InterPro" id="IPR018062">
    <property type="entry name" value="HTH_AraC-typ_CS"/>
</dbReference>
<evidence type="ECO:0000256" key="1">
    <source>
        <dbReference type="ARBA" id="ARBA00023015"/>
    </source>
</evidence>
<protein>
    <submittedName>
        <fullName evidence="6">AraC family transcriptional regulator</fullName>
    </submittedName>
</protein>
<accession>X0QJX0</accession>
<dbReference type="InterPro" id="IPR018060">
    <property type="entry name" value="HTH_AraC"/>
</dbReference>
<keyword evidence="3" id="KW-0804">Transcription</keyword>
<dbReference type="SUPFAM" id="SSF51182">
    <property type="entry name" value="RmlC-like cupins"/>
    <property type="match status" value="1"/>
</dbReference>
<dbReference type="SMART" id="SM00342">
    <property type="entry name" value="HTH_ARAC"/>
    <property type="match status" value="1"/>
</dbReference>
<dbReference type="AlphaFoldDB" id="X0QJX0"/>
<name>X0QJX0_9LACO</name>
<dbReference type="InterPro" id="IPR011051">
    <property type="entry name" value="RmlC_Cupin_sf"/>
</dbReference>
<dbReference type="InterPro" id="IPR009057">
    <property type="entry name" value="Homeodomain-like_sf"/>
</dbReference>
<reference evidence="6 7" key="1">
    <citation type="journal article" date="2015" name="Genome Announc.">
        <title>Expanding the biotechnology potential of lactobacilli through comparative genomics of 213 strains and associated genera.</title>
        <authorList>
            <person name="Sun Z."/>
            <person name="Harris H.M."/>
            <person name="McCann A."/>
            <person name="Guo C."/>
            <person name="Argimon S."/>
            <person name="Zhang W."/>
            <person name="Yang X."/>
            <person name="Jeffery I.B."/>
            <person name="Cooney J.C."/>
            <person name="Kagawa T.F."/>
            <person name="Liu W."/>
            <person name="Song Y."/>
            <person name="Salvetti E."/>
            <person name="Wrobel A."/>
            <person name="Rasinkangas P."/>
            <person name="Parkhill J."/>
            <person name="Rea M.C."/>
            <person name="O'Sullivan O."/>
            <person name="Ritari J."/>
            <person name="Douillard F.P."/>
            <person name="Paul Ross R."/>
            <person name="Yang R."/>
            <person name="Briner A.E."/>
            <person name="Felis G.E."/>
            <person name="de Vos W.M."/>
            <person name="Barrangou R."/>
            <person name="Klaenhammer T.R."/>
            <person name="Caufield P.W."/>
            <person name="Cui Y."/>
            <person name="Zhang H."/>
            <person name="O'Toole P.W."/>
        </authorList>
    </citation>
    <scope>NUCLEOTIDE SEQUENCE [LARGE SCALE GENOMIC DNA]</scope>
    <source>
        <strain evidence="6 7">DSM 18527</strain>
    </source>
</reference>